<dbReference type="GO" id="GO:0043527">
    <property type="term" value="C:tRNA methyltransferase complex"/>
    <property type="evidence" value="ECO:0007669"/>
    <property type="project" value="UniProtKB-ARBA"/>
</dbReference>
<proteinExistence type="predicted"/>
<sequence length="603" mass="65275">EDDAGPKSVEAQPQLWNPDGWPLHGPALLLLVTRGLEDVAVEVLLRRGASALRQLEARRLQQPQHHHDTDCLSCRWSACPGLASSASLRSQRSCRSEASGPCALFDSQVRLPALEGRLAVLPTASRRRRREAAGVEGAPNPEEGEAFVGKVLLRLDGLAAPQRRALVAQLLRWPLVQGVLACLAVATHLRGDGARKGRGGASTFHGALAQVQDLVAAAPRWDAARALHREVAACKDLSSSDIACEVESEAAAGGSGSCRDVQDQVLEAKLENSGGQTFRASCVRDGVTHSGYRSQDVMAAMGAGALSSNPDWDIDLYDYDVEVLGFFSGDVFACGLWLGDEWRVNSQGKVQNGPDRQFHVVPVGDRRPYLPHDVRNLPRLRPSTALLLTLMGKPCAGEVLLDPFGGVGTIAVEAACHFKGLSCITSDKDPSAFHTASAHWELARKSGVLQPGCSVESRHWDARRLKLPGSSVDLVVSDLPFLNRCAFDFKNGQEQSSTSARVGLAGVLRELSRVLRGQRRGEDGGPGRAVLLVQSRRMLEDALRYSEPCGLKLMAGTSQPNPRPVVIGGAACWVFLLQQERTRQQDEQCVARARPMHKFRKRK</sequence>
<dbReference type="PANTHER" id="PTHR14911:SF13">
    <property type="entry name" value="TRNA (GUANINE(6)-N2)-METHYLTRANSFERASE THUMP3"/>
    <property type="match status" value="1"/>
</dbReference>
<evidence type="ECO:0000313" key="3">
    <source>
        <dbReference type="Proteomes" id="UP000626109"/>
    </source>
</evidence>
<dbReference type="EMBL" id="CAJNNW010009233">
    <property type="protein sequence ID" value="CAE8650796.1"/>
    <property type="molecule type" value="Genomic_DNA"/>
</dbReference>
<feature type="non-terminal residue" evidence="2">
    <location>
        <position position="1"/>
    </location>
</feature>
<dbReference type="Pfam" id="PF01170">
    <property type="entry name" value="UPF0020"/>
    <property type="match status" value="1"/>
</dbReference>
<reference evidence="2" key="1">
    <citation type="submission" date="2021-02" db="EMBL/GenBank/DDBJ databases">
        <authorList>
            <person name="Dougan E. K."/>
            <person name="Rhodes N."/>
            <person name="Thang M."/>
            <person name="Chan C."/>
        </authorList>
    </citation>
    <scope>NUCLEOTIDE SEQUENCE</scope>
</reference>
<name>A0A813IKM8_POLGL</name>
<dbReference type="InterPro" id="IPR029063">
    <property type="entry name" value="SAM-dependent_MTases_sf"/>
</dbReference>
<gene>
    <name evidence="2" type="ORF">PGLA2088_LOCUS8588</name>
</gene>
<dbReference type="AlphaFoldDB" id="A0A813IKM8"/>
<feature type="non-terminal residue" evidence="2">
    <location>
        <position position="603"/>
    </location>
</feature>
<dbReference type="GO" id="GO:0030488">
    <property type="term" value="P:tRNA methylation"/>
    <property type="evidence" value="ECO:0007669"/>
    <property type="project" value="TreeGrafter"/>
</dbReference>
<dbReference type="GO" id="GO:0016423">
    <property type="term" value="F:tRNA (guanine) methyltransferase activity"/>
    <property type="evidence" value="ECO:0007669"/>
    <property type="project" value="TreeGrafter"/>
</dbReference>
<dbReference type="PANTHER" id="PTHR14911">
    <property type="entry name" value="THUMP DOMAIN-CONTAINING"/>
    <property type="match status" value="1"/>
</dbReference>
<evidence type="ECO:0000259" key="1">
    <source>
        <dbReference type="Pfam" id="PF01170"/>
    </source>
</evidence>
<dbReference type="CDD" id="cd02440">
    <property type="entry name" value="AdoMet_MTases"/>
    <property type="match status" value="1"/>
</dbReference>
<dbReference type="SUPFAM" id="SSF53335">
    <property type="entry name" value="S-adenosyl-L-methionine-dependent methyltransferases"/>
    <property type="match status" value="1"/>
</dbReference>
<evidence type="ECO:0000313" key="2">
    <source>
        <dbReference type="EMBL" id="CAE8650796.1"/>
    </source>
</evidence>
<protein>
    <recommendedName>
        <fullName evidence="1">Ribosomal RNA large subunit methyltransferase K/L-like methyltransferase domain-containing protein</fullName>
    </recommendedName>
</protein>
<organism evidence="2 3">
    <name type="scientific">Polarella glacialis</name>
    <name type="common">Dinoflagellate</name>
    <dbReference type="NCBI Taxonomy" id="89957"/>
    <lineage>
        <taxon>Eukaryota</taxon>
        <taxon>Sar</taxon>
        <taxon>Alveolata</taxon>
        <taxon>Dinophyceae</taxon>
        <taxon>Suessiales</taxon>
        <taxon>Suessiaceae</taxon>
        <taxon>Polarella</taxon>
    </lineage>
</organism>
<dbReference type="Proteomes" id="UP000626109">
    <property type="component" value="Unassembled WGS sequence"/>
</dbReference>
<dbReference type="Gene3D" id="3.40.50.150">
    <property type="entry name" value="Vaccinia Virus protein VP39"/>
    <property type="match status" value="1"/>
</dbReference>
<dbReference type="InterPro" id="IPR000241">
    <property type="entry name" value="RlmKL-like_Mtase"/>
</dbReference>
<accession>A0A813IKM8</accession>
<dbReference type="Gene3D" id="3.30.2130.30">
    <property type="match status" value="1"/>
</dbReference>
<feature type="domain" description="Ribosomal RNA large subunit methyltransferase K/L-like methyltransferase" evidence="1">
    <location>
        <begin position="380"/>
        <end position="485"/>
    </location>
</feature>
<comment type="caution">
    <text evidence="2">The sequence shown here is derived from an EMBL/GenBank/DDBJ whole genome shotgun (WGS) entry which is preliminary data.</text>
</comment>